<feature type="region of interest" description="Disordered" evidence="2">
    <location>
        <begin position="1"/>
        <end position="21"/>
    </location>
</feature>
<dbReference type="Proteomes" id="UP001231189">
    <property type="component" value="Unassembled WGS sequence"/>
</dbReference>
<organism evidence="3 4">
    <name type="scientific">Lolium multiflorum</name>
    <name type="common">Italian ryegrass</name>
    <name type="synonym">Lolium perenne subsp. multiflorum</name>
    <dbReference type="NCBI Taxonomy" id="4521"/>
    <lineage>
        <taxon>Eukaryota</taxon>
        <taxon>Viridiplantae</taxon>
        <taxon>Streptophyta</taxon>
        <taxon>Embryophyta</taxon>
        <taxon>Tracheophyta</taxon>
        <taxon>Spermatophyta</taxon>
        <taxon>Magnoliopsida</taxon>
        <taxon>Liliopsida</taxon>
        <taxon>Poales</taxon>
        <taxon>Poaceae</taxon>
        <taxon>BOP clade</taxon>
        <taxon>Pooideae</taxon>
        <taxon>Poodae</taxon>
        <taxon>Poeae</taxon>
        <taxon>Poeae Chloroplast Group 2 (Poeae type)</taxon>
        <taxon>Loliodinae</taxon>
        <taxon>Loliinae</taxon>
        <taxon>Lolium</taxon>
    </lineage>
</organism>
<reference evidence="3" key="1">
    <citation type="submission" date="2023-07" db="EMBL/GenBank/DDBJ databases">
        <title>A chromosome-level genome assembly of Lolium multiflorum.</title>
        <authorList>
            <person name="Chen Y."/>
            <person name="Copetti D."/>
            <person name="Kolliker R."/>
            <person name="Studer B."/>
        </authorList>
    </citation>
    <scope>NUCLEOTIDE SEQUENCE</scope>
    <source>
        <strain evidence="3">02402/16</strain>
        <tissue evidence="3">Leaf</tissue>
    </source>
</reference>
<keyword evidence="1" id="KW-0175">Coiled coil</keyword>
<dbReference type="EMBL" id="JAUUTY010000003">
    <property type="protein sequence ID" value="KAK1668950.1"/>
    <property type="molecule type" value="Genomic_DNA"/>
</dbReference>
<feature type="compositionally biased region" description="Acidic residues" evidence="2">
    <location>
        <begin position="1"/>
        <end position="12"/>
    </location>
</feature>
<name>A0AAD8WR48_LOLMU</name>
<comment type="caution">
    <text evidence="3">The sequence shown here is derived from an EMBL/GenBank/DDBJ whole genome shotgun (WGS) entry which is preliminary data.</text>
</comment>
<gene>
    <name evidence="3" type="ORF">QYE76_057109</name>
</gene>
<dbReference type="PANTHER" id="PTHR35163">
    <property type="entry name" value="OS02G0467300 PROTEIN"/>
    <property type="match status" value="1"/>
</dbReference>
<evidence type="ECO:0000256" key="1">
    <source>
        <dbReference type="SAM" id="Coils"/>
    </source>
</evidence>
<dbReference type="AlphaFoldDB" id="A0AAD8WR48"/>
<evidence type="ECO:0000313" key="3">
    <source>
        <dbReference type="EMBL" id="KAK1668950.1"/>
    </source>
</evidence>
<evidence type="ECO:0000313" key="4">
    <source>
        <dbReference type="Proteomes" id="UP001231189"/>
    </source>
</evidence>
<sequence length="229" mass="26195">MVSWSDEDESPDDLSSLGTEGPSSMYDSDFCGRADDGEMPVLCKCNCVAVKHVAFEGCWTGRRFLACPGEDGETCDFVHWVDEVWPAPLCKSLSKLWEMYHTCKQGRINDALDDVERRYKAQDEIAKLKVDLKLAQDDLKQVVEEKQVTLALKAKAEQALIEARAELEDKKKLDASTTNMHKCLRLKAEQERDKLKEEKRKLEHFIAELMKHNEGARSKLRKIKEICDE</sequence>
<feature type="coiled-coil region" evidence="1">
    <location>
        <begin position="118"/>
        <end position="212"/>
    </location>
</feature>
<keyword evidence="4" id="KW-1185">Reference proteome</keyword>
<proteinExistence type="predicted"/>
<protein>
    <recommendedName>
        <fullName evidence="5">Zinc finger GRF-type domain-containing protein</fullName>
    </recommendedName>
</protein>
<accession>A0AAD8WR48</accession>
<evidence type="ECO:0008006" key="5">
    <source>
        <dbReference type="Google" id="ProtNLM"/>
    </source>
</evidence>
<evidence type="ECO:0000256" key="2">
    <source>
        <dbReference type="SAM" id="MobiDB-lite"/>
    </source>
</evidence>
<dbReference type="PANTHER" id="PTHR35163:SF14">
    <property type="entry name" value="FACTOR OF DNA METHYLATION 1-5_IDN2 DOMAIN-CONTAINING PROTEIN"/>
    <property type="match status" value="1"/>
</dbReference>